<dbReference type="RefSeq" id="WP_074216178.1">
    <property type="nucleotide sequence ID" value="NZ_FSRG01000004.1"/>
</dbReference>
<dbReference type="GO" id="GO:0005737">
    <property type="term" value="C:cytoplasm"/>
    <property type="evidence" value="ECO:0007669"/>
    <property type="project" value="TreeGrafter"/>
</dbReference>
<dbReference type="InterPro" id="IPR006357">
    <property type="entry name" value="HAD-SF_hydro_IIA"/>
</dbReference>
<sequence length="269" mass="29391">MHSPKKLFDYSTFIFDLDGCIHFGNTVAEGAPELLTLLRKQNKNVLFLSNNSTHSPETISKKLEKMGVDAPPSTLYLASTLTSRFVTQQHGISTLCVAGTDDLISEFTKQGHTVVLPESDVETDILILGRDLNFDFTRLKACANRILKGAIFYACNADLTHPSLDGGKEPETGALAAAVTAMTGIKPQPFGKPEAYAYECIMQDFNIAAEYCLMVGDNPATDIQGARTAGMDACWLMLTAKSAERPKGATHIYRTIQDGYEAMCKHLEQ</sequence>
<accession>A0A1N6FJX6</accession>
<dbReference type="NCBIfam" id="TIGR01460">
    <property type="entry name" value="HAD-SF-IIA"/>
    <property type="match status" value="1"/>
</dbReference>
<dbReference type="SUPFAM" id="SSF56784">
    <property type="entry name" value="HAD-like"/>
    <property type="match status" value="1"/>
</dbReference>
<name>A0A1N6FJX6_9BACT</name>
<evidence type="ECO:0000313" key="1">
    <source>
        <dbReference type="EMBL" id="SIN95562.1"/>
    </source>
</evidence>
<organism evidence="1 2">
    <name type="scientific">Halodesulfovibrio marinisediminis DSM 17456</name>
    <dbReference type="NCBI Taxonomy" id="1121457"/>
    <lineage>
        <taxon>Bacteria</taxon>
        <taxon>Pseudomonadati</taxon>
        <taxon>Thermodesulfobacteriota</taxon>
        <taxon>Desulfovibrionia</taxon>
        <taxon>Desulfovibrionales</taxon>
        <taxon>Desulfovibrionaceae</taxon>
        <taxon>Halodesulfovibrio</taxon>
    </lineage>
</organism>
<proteinExistence type="predicted"/>
<protein>
    <submittedName>
        <fullName evidence="1">NagD protein</fullName>
    </submittedName>
</protein>
<dbReference type="EMBL" id="FSRG01000004">
    <property type="protein sequence ID" value="SIN95562.1"/>
    <property type="molecule type" value="Genomic_DNA"/>
</dbReference>
<dbReference type="PANTHER" id="PTHR19288">
    <property type="entry name" value="4-NITROPHENYLPHOSPHATASE-RELATED"/>
    <property type="match status" value="1"/>
</dbReference>
<reference evidence="2" key="1">
    <citation type="submission" date="2016-11" db="EMBL/GenBank/DDBJ databases">
        <authorList>
            <person name="Varghese N."/>
            <person name="Submissions S."/>
        </authorList>
    </citation>
    <scope>NUCLEOTIDE SEQUENCE [LARGE SCALE GENOMIC DNA]</scope>
    <source>
        <strain evidence="2">DSM 17456</strain>
    </source>
</reference>
<dbReference type="Pfam" id="PF13344">
    <property type="entry name" value="Hydrolase_6"/>
    <property type="match status" value="1"/>
</dbReference>
<keyword evidence="2" id="KW-1185">Reference proteome</keyword>
<dbReference type="PANTHER" id="PTHR19288:SF46">
    <property type="entry name" value="HALOACID DEHALOGENASE-LIKE HYDROLASE DOMAIN-CONTAINING PROTEIN 2"/>
    <property type="match status" value="1"/>
</dbReference>
<gene>
    <name evidence="1" type="ORF">SAMN02745161_1353</name>
</gene>
<dbReference type="InterPro" id="IPR023214">
    <property type="entry name" value="HAD_sf"/>
</dbReference>
<evidence type="ECO:0000313" key="2">
    <source>
        <dbReference type="Proteomes" id="UP000184694"/>
    </source>
</evidence>
<dbReference type="GO" id="GO:0016791">
    <property type="term" value="F:phosphatase activity"/>
    <property type="evidence" value="ECO:0007669"/>
    <property type="project" value="TreeGrafter"/>
</dbReference>
<dbReference type="Pfam" id="PF13242">
    <property type="entry name" value="Hydrolase_like"/>
    <property type="match status" value="1"/>
</dbReference>
<dbReference type="Gene3D" id="3.40.50.1000">
    <property type="entry name" value="HAD superfamily/HAD-like"/>
    <property type="match status" value="2"/>
</dbReference>
<dbReference type="AlphaFoldDB" id="A0A1N6FJX6"/>
<dbReference type="InterPro" id="IPR036412">
    <property type="entry name" value="HAD-like_sf"/>
</dbReference>
<dbReference type="Proteomes" id="UP000184694">
    <property type="component" value="Unassembled WGS sequence"/>
</dbReference>
<dbReference type="STRING" id="1121457.SAMN02745161_1353"/>
<dbReference type="OrthoDB" id="9810449at2"/>